<reference evidence="1 2" key="1">
    <citation type="submission" date="2020-07" db="EMBL/GenBank/DDBJ databases">
        <title>Vibrio marinisediminis sp. nov., isolated from marine sediment.</title>
        <authorList>
            <person name="Ji X."/>
        </authorList>
    </citation>
    <scope>NUCLEOTIDE SEQUENCE [LARGE SCALE GENOMIC DNA]</scope>
    <source>
        <strain evidence="1 2">404</strain>
    </source>
</reference>
<dbReference type="Proteomes" id="UP000571701">
    <property type="component" value="Unassembled WGS sequence"/>
</dbReference>
<dbReference type="RefSeq" id="WP_182109656.1">
    <property type="nucleotide sequence ID" value="NZ_JACFYF010000010.1"/>
</dbReference>
<dbReference type="EMBL" id="JACFYF010000010">
    <property type="protein sequence ID" value="MBA5763645.1"/>
    <property type="molecule type" value="Genomic_DNA"/>
</dbReference>
<protein>
    <submittedName>
        <fullName evidence="1">DUF1853 family protein</fullName>
    </submittedName>
</protein>
<evidence type="ECO:0000313" key="2">
    <source>
        <dbReference type="Proteomes" id="UP000571701"/>
    </source>
</evidence>
<proteinExistence type="predicted"/>
<dbReference type="AlphaFoldDB" id="A0A7W2IUJ4"/>
<evidence type="ECO:0000313" key="1">
    <source>
        <dbReference type="EMBL" id="MBA5763645.1"/>
    </source>
</evidence>
<comment type="caution">
    <text evidence="1">The sequence shown here is derived from an EMBL/GenBank/DDBJ whole genome shotgun (WGS) entry which is preliminary data.</text>
</comment>
<gene>
    <name evidence="1" type="ORF">H2O73_14880</name>
</gene>
<dbReference type="InterPro" id="IPR015003">
    <property type="entry name" value="DUF1853"/>
</dbReference>
<keyword evidence="2" id="KW-1185">Reference proteome</keyword>
<sequence length="250" mass="29097">MSALTDFYNWITTSPNLIEHDEVFCDLRSLSPLPLNSDAIYQGNSRLGFVYQHLCTQAFESSPHYKVLLEEVQLSEQGKTLGAIDLIIANQLNQHIEHWEVAVKFYLLHQGVWYGPNAHDQLDKKLHRMLSHQLAMSNSDVFRQQYPELNVDAHHLLMQGRLYINPFHDEQPPNHCLGHKLNSSQMNGYWCYYSQADQIPQALYELPKVRWATGKDDHAKQIKPNRDRFIHGQTADGQFWFVVPDCWPNK</sequence>
<organism evidence="1 2">
    <name type="scientific">Vibrio marinisediminis</name>
    <dbReference type="NCBI Taxonomy" id="2758441"/>
    <lineage>
        <taxon>Bacteria</taxon>
        <taxon>Pseudomonadati</taxon>
        <taxon>Pseudomonadota</taxon>
        <taxon>Gammaproteobacteria</taxon>
        <taxon>Vibrionales</taxon>
        <taxon>Vibrionaceae</taxon>
        <taxon>Vibrio</taxon>
    </lineage>
</organism>
<name>A0A7W2IUJ4_9VIBR</name>
<accession>A0A7W2IUJ4</accession>
<dbReference type="Pfam" id="PF08907">
    <property type="entry name" value="DUF1853"/>
    <property type="match status" value="1"/>
</dbReference>